<dbReference type="InterPro" id="IPR004408">
    <property type="entry name" value="Biotin_CoA_COase_ligase"/>
</dbReference>
<dbReference type="GO" id="GO:0005737">
    <property type="term" value="C:cytoplasm"/>
    <property type="evidence" value="ECO:0007669"/>
    <property type="project" value="TreeGrafter"/>
</dbReference>
<dbReference type="PANTHER" id="PTHR12835">
    <property type="entry name" value="BIOTIN PROTEIN LIGASE"/>
    <property type="match status" value="1"/>
</dbReference>
<keyword evidence="1 3" id="KW-0436">Ligase</keyword>
<evidence type="ECO:0000256" key="1">
    <source>
        <dbReference type="ARBA" id="ARBA00022598"/>
    </source>
</evidence>
<evidence type="ECO:0000259" key="2">
    <source>
        <dbReference type="PROSITE" id="PS51733"/>
    </source>
</evidence>
<proteinExistence type="predicted"/>
<dbReference type="GO" id="GO:0004077">
    <property type="term" value="F:biotin--[biotin carboxyl-carrier protein] ligase activity"/>
    <property type="evidence" value="ECO:0007669"/>
    <property type="project" value="InterPro"/>
</dbReference>
<dbReference type="AlphaFoldDB" id="A0A1N7M595"/>
<dbReference type="CDD" id="cd16442">
    <property type="entry name" value="BPL"/>
    <property type="match status" value="1"/>
</dbReference>
<accession>A0A1N7M595</accession>
<dbReference type="Gene3D" id="3.30.930.10">
    <property type="entry name" value="Bira Bifunctional Protein, Domain 2"/>
    <property type="match status" value="1"/>
</dbReference>
<sequence length="256" mass="29108">MPLSRAIQIIGEPFTELTSVDSTNNYAMGIVQNGAGIHGSAWFAHEQTAGKGQRGKVWKTAPLQNVILSVLLDTSWLPLSKQFYLSMAASLAWHDFYSKYALDETRIKWPNDLYWRDRKAGGMLIETVVKGSKWQWAVVGMGTNVNQGAFEELQRAVSLRQITGKTFDTVALAKELCACLQIRYTQLQQSINNPEKERLLLESYNNILFKRGERVMLRKENTAFTCVIDYVDSNGLLWVKEAMQESFQFGEVQWVL</sequence>
<dbReference type="InterPro" id="IPR045864">
    <property type="entry name" value="aa-tRNA-synth_II/BPL/LPL"/>
</dbReference>
<feature type="domain" description="BPL/LPL catalytic" evidence="2">
    <location>
        <begin position="10"/>
        <end position="188"/>
    </location>
</feature>
<dbReference type="RefSeq" id="WP_231940352.1">
    <property type="nucleotide sequence ID" value="NZ_AP017422.1"/>
</dbReference>
<dbReference type="EMBL" id="FTOR01000001">
    <property type="protein sequence ID" value="SIS81212.1"/>
    <property type="molecule type" value="Genomic_DNA"/>
</dbReference>
<dbReference type="PROSITE" id="PS51733">
    <property type="entry name" value="BPL_LPL_CATALYTIC"/>
    <property type="match status" value="1"/>
</dbReference>
<dbReference type="NCBIfam" id="TIGR00121">
    <property type="entry name" value="birA_ligase"/>
    <property type="match status" value="1"/>
</dbReference>
<gene>
    <name evidence="3" type="ORF">SAMN05421788_1011361</name>
</gene>
<dbReference type="STRING" id="477680.SAMN05421788_1011361"/>
<reference evidence="4" key="1">
    <citation type="submission" date="2017-01" db="EMBL/GenBank/DDBJ databases">
        <authorList>
            <person name="Varghese N."/>
            <person name="Submissions S."/>
        </authorList>
    </citation>
    <scope>NUCLEOTIDE SEQUENCE [LARGE SCALE GENOMIC DNA]</scope>
    <source>
        <strain evidence="4">DSM 21054</strain>
    </source>
</reference>
<keyword evidence="4" id="KW-1185">Reference proteome</keyword>
<organism evidence="3 4">
    <name type="scientific">Filimonas lacunae</name>
    <dbReference type="NCBI Taxonomy" id="477680"/>
    <lineage>
        <taxon>Bacteria</taxon>
        <taxon>Pseudomonadati</taxon>
        <taxon>Bacteroidota</taxon>
        <taxon>Chitinophagia</taxon>
        <taxon>Chitinophagales</taxon>
        <taxon>Chitinophagaceae</taxon>
        <taxon>Filimonas</taxon>
    </lineage>
</organism>
<evidence type="ECO:0000313" key="4">
    <source>
        <dbReference type="Proteomes" id="UP000186917"/>
    </source>
</evidence>
<evidence type="ECO:0000313" key="3">
    <source>
        <dbReference type="EMBL" id="SIS81212.1"/>
    </source>
</evidence>
<dbReference type="Pfam" id="PF03099">
    <property type="entry name" value="BPL_LplA_LipB"/>
    <property type="match status" value="1"/>
</dbReference>
<protein>
    <submittedName>
        <fullName evidence="3">BirA family transcriptional regulator, biotin operon repressor / biotin-[acetyl-CoA-carboxylase] ligase</fullName>
    </submittedName>
</protein>
<dbReference type="SUPFAM" id="SSF55681">
    <property type="entry name" value="Class II aaRS and biotin synthetases"/>
    <property type="match status" value="1"/>
</dbReference>
<name>A0A1N7M595_9BACT</name>
<dbReference type="Proteomes" id="UP000186917">
    <property type="component" value="Unassembled WGS sequence"/>
</dbReference>
<dbReference type="PANTHER" id="PTHR12835:SF5">
    <property type="entry name" value="BIOTIN--PROTEIN LIGASE"/>
    <property type="match status" value="1"/>
</dbReference>
<dbReference type="InterPro" id="IPR004143">
    <property type="entry name" value="BPL_LPL_catalytic"/>
</dbReference>